<proteinExistence type="predicted"/>
<sequence length="130" mass="14256">MDSNHRLTAALALMVFNASRCQPSPGVAKVNFDTAIFTKVVWLVWALLVETKWDIALFGGQILEFCLAQEVAEACAARLCGDSRLLSCCLGLHPASSCSVCLWSDHHGCKRILLLHSICHVEVPMVLLTF</sequence>
<organism evidence="1 2">
    <name type="scientific">Handroanthus impetiginosus</name>
    <dbReference type="NCBI Taxonomy" id="429701"/>
    <lineage>
        <taxon>Eukaryota</taxon>
        <taxon>Viridiplantae</taxon>
        <taxon>Streptophyta</taxon>
        <taxon>Embryophyta</taxon>
        <taxon>Tracheophyta</taxon>
        <taxon>Spermatophyta</taxon>
        <taxon>Magnoliopsida</taxon>
        <taxon>eudicotyledons</taxon>
        <taxon>Gunneridae</taxon>
        <taxon>Pentapetalae</taxon>
        <taxon>asterids</taxon>
        <taxon>lamiids</taxon>
        <taxon>Lamiales</taxon>
        <taxon>Bignoniaceae</taxon>
        <taxon>Crescentiina</taxon>
        <taxon>Tabebuia alliance</taxon>
        <taxon>Handroanthus</taxon>
    </lineage>
</organism>
<protein>
    <submittedName>
        <fullName evidence="1">Uncharacterized protein</fullName>
    </submittedName>
</protein>
<dbReference type="EMBL" id="NKXS01001783">
    <property type="protein sequence ID" value="PIN16898.1"/>
    <property type="molecule type" value="Genomic_DNA"/>
</dbReference>
<dbReference type="Proteomes" id="UP000231279">
    <property type="component" value="Unassembled WGS sequence"/>
</dbReference>
<dbReference type="AlphaFoldDB" id="A0A2G9HHD0"/>
<evidence type="ECO:0000313" key="1">
    <source>
        <dbReference type="EMBL" id="PIN16898.1"/>
    </source>
</evidence>
<evidence type="ECO:0000313" key="2">
    <source>
        <dbReference type="Proteomes" id="UP000231279"/>
    </source>
</evidence>
<comment type="caution">
    <text evidence="1">The sequence shown here is derived from an EMBL/GenBank/DDBJ whole genome shotgun (WGS) entry which is preliminary data.</text>
</comment>
<reference evidence="2" key="1">
    <citation type="journal article" date="2018" name="Gigascience">
        <title>Genome assembly of the Pink Ipe (Handroanthus impetiginosus, Bignoniaceae), a highly valued, ecologically keystone Neotropical timber forest tree.</title>
        <authorList>
            <person name="Silva-Junior O.B."/>
            <person name="Grattapaglia D."/>
            <person name="Novaes E."/>
            <person name="Collevatti R.G."/>
        </authorList>
    </citation>
    <scope>NUCLEOTIDE SEQUENCE [LARGE SCALE GENOMIC DNA]</scope>
    <source>
        <strain evidence="2">cv. UFG-1</strain>
    </source>
</reference>
<accession>A0A2G9HHD0</accession>
<gene>
    <name evidence="1" type="ORF">CDL12_10445</name>
</gene>
<keyword evidence="2" id="KW-1185">Reference proteome</keyword>
<name>A0A2G9HHD0_9LAMI</name>